<dbReference type="Pfam" id="PF17210">
    <property type="entry name" value="SdrD_B"/>
    <property type="match status" value="2"/>
</dbReference>
<evidence type="ECO:0000313" key="5">
    <source>
        <dbReference type="EMBL" id="NID13833.1"/>
    </source>
</evidence>
<reference evidence="5" key="1">
    <citation type="submission" date="2024-05" db="EMBL/GenBank/DDBJ databases">
        <authorList>
            <person name="Jung D.-H."/>
        </authorList>
    </citation>
    <scope>NUCLEOTIDE SEQUENCE</scope>
    <source>
        <strain evidence="5">JA-25</strain>
    </source>
</reference>
<evidence type="ECO:0000259" key="4">
    <source>
        <dbReference type="Pfam" id="PF17210"/>
    </source>
</evidence>
<keyword evidence="3" id="KW-0732">Signal</keyword>
<feature type="non-terminal residue" evidence="5">
    <location>
        <position position="776"/>
    </location>
</feature>
<evidence type="ECO:0000313" key="6">
    <source>
        <dbReference type="Proteomes" id="UP000606008"/>
    </source>
</evidence>
<keyword evidence="2" id="KW-0964">Secreted</keyword>
<comment type="subcellular location">
    <subcellularLocation>
        <location evidence="1">Secreted</location>
    </subcellularLocation>
</comment>
<dbReference type="InterPro" id="IPR033764">
    <property type="entry name" value="Sdr_B"/>
</dbReference>
<feature type="domain" description="SD-repeat containing protein B" evidence="4">
    <location>
        <begin position="642"/>
        <end position="698"/>
    </location>
</feature>
<dbReference type="Gene3D" id="2.60.40.10">
    <property type="entry name" value="Immunoglobulins"/>
    <property type="match status" value="2"/>
</dbReference>
<name>A0ABX0QTF7_9BACT</name>
<gene>
    <name evidence="5" type="ORF">F7231_26930</name>
</gene>
<dbReference type="SUPFAM" id="SSF117074">
    <property type="entry name" value="Hypothetical protein PA1324"/>
    <property type="match status" value="2"/>
</dbReference>
<protein>
    <recommendedName>
        <fullName evidence="4">SD-repeat containing protein B domain-containing protein</fullName>
    </recommendedName>
</protein>
<accession>A0ABX0QTF7</accession>
<evidence type="ECO:0000256" key="2">
    <source>
        <dbReference type="ARBA" id="ARBA00022525"/>
    </source>
</evidence>
<organism evidence="5 6">
    <name type="scientific">Fibrivirga algicola</name>
    <dbReference type="NCBI Taxonomy" id="2950420"/>
    <lineage>
        <taxon>Bacteria</taxon>
        <taxon>Pseudomonadati</taxon>
        <taxon>Bacteroidota</taxon>
        <taxon>Cytophagia</taxon>
        <taxon>Cytophagales</taxon>
        <taxon>Spirosomataceae</taxon>
        <taxon>Fibrivirga</taxon>
    </lineage>
</organism>
<sequence>MKNKYLLFRWAFVGPKTFSYKLFLFFGLLLPIVAQAQSISGTVFRDFNSNGVYDTPPASTTHTELGLAGVEVKVFNAAGANVTPGLAVTTTASGSYTITPTQSGPYRVELTFPASLDHYFQGFVVSSQASNVQFVTTLPATVNFGVIYPKDFCQPNPDLAVSCFVSGDPLLAGSSVADDDALVKVPFGIASASTTSPTKLATALDVGSVWGAAYQRTTKKLFTSAFLKRHVGLGKLGLGGIYVTNVTTTPTSTTYADLESLGIDLGASLLGARTLPSSGTVSNNDANVFNLVGKIGLGGLAISDDESKLYTIDLYNKQLIIMNIGNPAKSSLVAADLQLVSLPAPSCPNGSGAVRPFAVNVANGKVYVGLVCSGETSVVSSASNLTGYVYEMEPTTNVFSTSPILTIPLSYTKGDMHTSWASLGNTWSPWVTTFTQLYRGGASTVGARVGRAQPMLSNIGFTDDGDMLITMMDRGGHQLGYRNRNTTDTKITPDTLYNGYISGDLLRARYNGSAWALESNGRVAATSTKALLTGAGVANSQGPDGGEFYANENYNDGTNDVHQETVQGGSVVVPGTNQVVTTVMDPISVWSGGFSWFSNTNGDDLKRYQVYLTVGTGANAATYGKANGLGIIAATCDPAPIQIGNRVWKDTNNNGIQDAGELPLAGVIILLKGTGLPTAGVSVTTSASGEYYFSNRTATSTTGFANSLSLTYGGSYSLTFPLSASAGTLNLSGKPNSATGTNADAIDTDASSSGLISFSLGLPGQNNFNYDVGYID</sequence>
<evidence type="ECO:0000256" key="1">
    <source>
        <dbReference type="ARBA" id="ARBA00004613"/>
    </source>
</evidence>
<dbReference type="Proteomes" id="UP000606008">
    <property type="component" value="Unassembled WGS sequence"/>
</dbReference>
<dbReference type="EMBL" id="WAEL01000020">
    <property type="protein sequence ID" value="NID13833.1"/>
    <property type="molecule type" value="Genomic_DNA"/>
</dbReference>
<proteinExistence type="predicted"/>
<evidence type="ECO:0000256" key="3">
    <source>
        <dbReference type="ARBA" id="ARBA00022729"/>
    </source>
</evidence>
<keyword evidence="6" id="KW-1185">Reference proteome</keyword>
<comment type="caution">
    <text evidence="5">The sequence shown here is derived from an EMBL/GenBank/DDBJ whole genome shotgun (WGS) entry which is preliminary data.</text>
</comment>
<dbReference type="InterPro" id="IPR013783">
    <property type="entry name" value="Ig-like_fold"/>
</dbReference>
<dbReference type="RefSeq" id="WP_310589401.1">
    <property type="nucleotide sequence ID" value="NZ_WAEL01000020.1"/>
</dbReference>
<feature type="domain" description="SD-repeat containing protein B" evidence="4">
    <location>
        <begin position="38"/>
        <end position="117"/>
    </location>
</feature>